<dbReference type="AlphaFoldDB" id="A0A2U1BID3"/>
<protein>
    <submittedName>
        <fullName evidence="2">NADPH:quinone reductase-like Zn-dependent oxidoreductase</fullName>
    </submittedName>
</protein>
<dbReference type="Gene3D" id="3.90.180.10">
    <property type="entry name" value="Medium-chain alcohol dehydrogenases, catalytic domain"/>
    <property type="match status" value="1"/>
</dbReference>
<proteinExistence type="predicted"/>
<dbReference type="GO" id="GO:0016491">
    <property type="term" value="F:oxidoreductase activity"/>
    <property type="evidence" value="ECO:0007669"/>
    <property type="project" value="InterPro"/>
</dbReference>
<organism evidence="2 3">
    <name type="scientific">Intestinimonas butyriciproducens</name>
    <dbReference type="NCBI Taxonomy" id="1297617"/>
    <lineage>
        <taxon>Bacteria</taxon>
        <taxon>Bacillati</taxon>
        <taxon>Bacillota</taxon>
        <taxon>Clostridia</taxon>
        <taxon>Eubacteriales</taxon>
        <taxon>Intestinimonas</taxon>
    </lineage>
</organism>
<dbReference type="GeneID" id="93230468"/>
<dbReference type="OrthoDB" id="9792162at2"/>
<gene>
    <name evidence="2" type="ORF">C7373_107170</name>
</gene>
<sequence>MKAVQIKNYSKEIYTTLSDIPKPQISDSEVLIQVKAAAVNPVELLILTGSVKLIQDYPMPLTLGNECSGIVEQVGSKVEGFKNGDRVYTRLPIGKIGAFAEYVAVEQDAVAKMPEGYDFNTAAAIPLTGLTAYQAIVEELEAKPGQTILIPGGSGSFGQMAVPIAKALGLRVIVTGNARAKEQFLAMGVDRYLDYKTENYWEVLSDMDHVIDTLGPAEFEHELAVLKKGGRLVSLRTGPNKTFALRHQFGGLKKQLFTLAGSKLDKAAQKQGKEYRFVFVRSNGAQLQKITEIVEKQQVKPAVDSRIFSLDQANEALQLVAKGQLNGKVMIQL</sequence>
<accession>A0A2U1BID3</accession>
<dbReference type="PANTHER" id="PTHR11695:SF294">
    <property type="entry name" value="RETICULON-4-INTERACTING PROTEIN 1, MITOCHONDRIAL"/>
    <property type="match status" value="1"/>
</dbReference>
<reference evidence="2 3" key="1">
    <citation type="submission" date="2018-04" db="EMBL/GenBank/DDBJ databases">
        <title>Genomic Encyclopedia of Type Strains, Phase IV (KMG-IV): sequencing the most valuable type-strain genomes for metagenomic binning, comparative biology and taxonomic classification.</title>
        <authorList>
            <person name="Goeker M."/>
        </authorList>
    </citation>
    <scope>NUCLEOTIDE SEQUENCE [LARGE SCALE GENOMIC DNA]</scope>
    <source>
        <strain evidence="2 3">DSM 26588</strain>
    </source>
</reference>
<feature type="domain" description="Enoyl reductase (ER)" evidence="1">
    <location>
        <begin position="15"/>
        <end position="331"/>
    </location>
</feature>
<dbReference type="InterPro" id="IPR050700">
    <property type="entry name" value="YIM1/Zinc_Alcohol_DH_Fams"/>
</dbReference>
<dbReference type="EMBL" id="QEKK01000007">
    <property type="protein sequence ID" value="PVY48420.1"/>
    <property type="molecule type" value="Genomic_DNA"/>
</dbReference>
<dbReference type="CDD" id="cd05289">
    <property type="entry name" value="MDR_like_2"/>
    <property type="match status" value="1"/>
</dbReference>
<dbReference type="SMART" id="SM00829">
    <property type="entry name" value="PKS_ER"/>
    <property type="match status" value="1"/>
</dbReference>
<evidence type="ECO:0000313" key="3">
    <source>
        <dbReference type="Proteomes" id="UP000245778"/>
    </source>
</evidence>
<dbReference type="Pfam" id="PF08240">
    <property type="entry name" value="ADH_N"/>
    <property type="match status" value="1"/>
</dbReference>
<dbReference type="Pfam" id="PF13602">
    <property type="entry name" value="ADH_zinc_N_2"/>
    <property type="match status" value="1"/>
</dbReference>
<dbReference type="InterPro" id="IPR036291">
    <property type="entry name" value="NAD(P)-bd_dom_sf"/>
</dbReference>
<dbReference type="SUPFAM" id="SSF50129">
    <property type="entry name" value="GroES-like"/>
    <property type="match status" value="1"/>
</dbReference>
<dbReference type="Proteomes" id="UP000245778">
    <property type="component" value="Unassembled WGS sequence"/>
</dbReference>
<dbReference type="InterPro" id="IPR013154">
    <property type="entry name" value="ADH-like_N"/>
</dbReference>
<evidence type="ECO:0000313" key="2">
    <source>
        <dbReference type="EMBL" id="PVY48420.1"/>
    </source>
</evidence>
<dbReference type="InterPro" id="IPR020843">
    <property type="entry name" value="ER"/>
</dbReference>
<evidence type="ECO:0000259" key="1">
    <source>
        <dbReference type="SMART" id="SM00829"/>
    </source>
</evidence>
<dbReference type="InterPro" id="IPR011032">
    <property type="entry name" value="GroES-like_sf"/>
</dbReference>
<comment type="caution">
    <text evidence="2">The sequence shown here is derived from an EMBL/GenBank/DDBJ whole genome shotgun (WGS) entry which is preliminary data.</text>
</comment>
<dbReference type="Gene3D" id="3.40.50.720">
    <property type="entry name" value="NAD(P)-binding Rossmann-like Domain"/>
    <property type="match status" value="1"/>
</dbReference>
<dbReference type="SUPFAM" id="SSF51735">
    <property type="entry name" value="NAD(P)-binding Rossmann-fold domains"/>
    <property type="match status" value="1"/>
</dbReference>
<dbReference type="RefSeq" id="WP_116722336.1">
    <property type="nucleotide sequence ID" value="NZ_CP011524.1"/>
</dbReference>
<dbReference type="PANTHER" id="PTHR11695">
    <property type="entry name" value="ALCOHOL DEHYDROGENASE RELATED"/>
    <property type="match status" value="1"/>
</dbReference>
<name>A0A2U1BID3_9FIRM</name>